<name>A0AAN9RS79_PSOTE</name>
<reference evidence="9 10" key="1">
    <citation type="submission" date="2024-01" db="EMBL/GenBank/DDBJ databases">
        <title>The genomes of 5 underutilized Papilionoideae crops provide insights into root nodulation and disease resistanc.</title>
        <authorList>
            <person name="Jiang F."/>
        </authorList>
    </citation>
    <scope>NUCLEOTIDE SEQUENCE [LARGE SCALE GENOMIC DNA]</scope>
    <source>
        <strain evidence="9">DUOXIRENSHENG_FW03</strain>
        <tissue evidence="9">Leaves</tissue>
    </source>
</reference>
<feature type="domain" description="BHLH" evidence="8">
    <location>
        <begin position="158"/>
        <end position="207"/>
    </location>
</feature>
<comment type="caution">
    <text evidence="9">The sequence shown here is derived from an EMBL/GenBank/DDBJ whole genome shotgun (WGS) entry which is preliminary data.</text>
</comment>
<dbReference type="InterPro" id="IPR036638">
    <property type="entry name" value="HLH_DNA-bd_sf"/>
</dbReference>
<evidence type="ECO:0000256" key="5">
    <source>
        <dbReference type="ARBA" id="ARBA00023163"/>
    </source>
</evidence>
<dbReference type="InterPro" id="IPR054502">
    <property type="entry name" value="bHLH-TF_ACT-like_plant"/>
</dbReference>
<dbReference type="GO" id="GO:0043565">
    <property type="term" value="F:sequence-specific DNA binding"/>
    <property type="evidence" value="ECO:0007669"/>
    <property type="project" value="TreeGrafter"/>
</dbReference>
<dbReference type="AlphaFoldDB" id="A0AAN9RS79"/>
<dbReference type="Gene3D" id="4.10.280.10">
    <property type="entry name" value="Helix-loop-helix DNA-binding domain"/>
    <property type="match status" value="1"/>
</dbReference>
<dbReference type="EMBL" id="JAYMYS010000009">
    <property type="protein sequence ID" value="KAK7380718.1"/>
    <property type="molecule type" value="Genomic_DNA"/>
</dbReference>
<keyword evidence="10" id="KW-1185">Reference proteome</keyword>
<evidence type="ECO:0000256" key="2">
    <source>
        <dbReference type="ARBA" id="ARBA00022473"/>
    </source>
</evidence>
<organism evidence="9 10">
    <name type="scientific">Psophocarpus tetragonolobus</name>
    <name type="common">Winged bean</name>
    <name type="synonym">Dolichos tetragonolobus</name>
    <dbReference type="NCBI Taxonomy" id="3891"/>
    <lineage>
        <taxon>Eukaryota</taxon>
        <taxon>Viridiplantae</taxon>
        <taxon>Streptophyta</taxon>
        <taxon>Embryophyta</taxon>
        <taxon>Tracheophyta</taxon>
        <taxon>Spermatophyta</taxon>
        <taxon>Magnoliopsida</taxon>
        <taxon>eudicotyledons</taxon>
        <taxon>Gunneridae</taxon>
        <taxon>Pentapetalae</taxon>
        <taxon>rosids</taxon>
        <taxon>fabids</taxon>
        <taxon>Fabales</taxon>
        <taxon>Fabaceae</taxon>
        <taxon>Papilionoideae</taxon>
        <taxon>50 kb inversion clade</taxon>
        <taxon>NPAAA clade</taxon>
        <taxon>indigoferoid/millettioid clade</taxon>
        <taxon>Phaseoleae</taxon>
        <taxon>Psophocarpus</taxon>
    </lineage>
</organism>
<evidence type="ECO:0000313" key="10">
    <source>
        <dbReference type="Proteomes" id="UP001386955"/>
    </source>
</evidence>
<evidence type="ECO:0000259" key="8">
    <source>
        <dbReference type="PROSITE" id="PS50888"/>
    </source>
</evidence>
<dbReference type="CDD" id="cd11443">
    <property type="entry name" value="bHLH_AtAMS_like"/>
    <property type="match status" value="1"/>
</dbReference>
<evidence type="ECO:0000256" key="6">
    <source>
        <dbReference type="ARBA" id="ARBA00023242"/>
    </source>
</evidence>
<dbReference type="Pfam" id="PF00010">
    <property type="entry name" value="HLH"/>
    <property type="match status" value="1"/>
</dbReference>
<dbReference type="GO" id="GO:0005634">
    <property type="term" value="C:nucleus"/>
    <property type="evidence" value="ECO:0007669"/>
    <property type="project" value="UniProtKB-SubCell"/>
</dbReference>
<accession>A0AAN9RS79</accession>
<evidence type="ECO:0000256" key="3">
    <source>
        <dbReference type="ARBA" id="ARBA00023015"/>
    </source>
</evidence>
<dbReference type="SUPFAM" id="SSF47459">
    <property type="entry name" value="HLH, helix-loop-helix DNA-binding domain"/>
    <property type="match status" value="1"/>
</dbReference>
<feature type="region of interest" description="Disordered" evidence="7">
    <location>
        <begin position="130"/>
        <end position="162"/>
    </location>
</feature>
<dbReference type="Pfam" id="PF22754">
    <property type="entry name" value="bHLH-TF_ACT-like_plant"/>
    <property type="match status" value="1"/>
</dbReference>
<dbReference type="GO" id="GO:0003700">
    <property type="term" value="F:DNA-binding transcription factor activity"/>
    <property type="evidence" value="ECO:0007669"/>
    <property type="project" value="TreeGrafter"/>
</dbReference>
<proteinExistence type="predicted"/>
<dbReference type="FunFam" id="4.10.280.10:FF:000066">
    <property type="entry name" value="BHLH transcription factor"/>
    <property type="match status" value="1"/>
</dbReference>
<evidence type="ECO:0000256" key="7">
    <source>
        <dbReference type="SAM" id="MobiDB-lite"/>
    </source>
</evidence>
<evidence type="ECO:0000256" key="4">
    <source>
        <dbReference type="ARBA" id="ARBA00023125"/>
    </source>
</evidence>
<dbReference type="PANTHER" id="PTHR31945">
    <property type="entry name" value="TRANSCRIPTION FACTOR SCREAM2-RELATED"/>
    <property type="match status" value="1"/>
</dbReference>
<comment type="subcellular location">
    <subcellularLocation>
        <location evidence="1">Nucleus</location>
    </subcellularLocation>
</comment>
<protein>
    <recommendedName>
        <fullName evidence="8">BHLH domain-containing protein</fullName>
    </recommendedName>
</protein>
<keyword evidence="6" id="KW-0539">Nucleus</keyword>
<keyword evidence="2" id="KW-0217">Developmental protein</keyword>
<dbReference type="InterPro" id="IPR011598">
    <property type="entry name" value="bHLH_dom"/>
</dbReference>
<dbReference type="GO" id="GO:0046983">
    <property type="term" value="F:protein dimerization activity"/>
    <property type="evidence" value="ECO:0007669"/>
    <property type="project" value="InterPro"/>
</dbReference>
<dbReference type="Proteomes" id="UP001386955">
    <property type="component" value="Unassembled WGS sequence"/>
</dbReference>
<keyword evidence="3" id="KW-0805">Transcription regulation</keyword>
<evidence type="ECO:0000256" key="1">
    <source>
        <dbReference type="ARBA" id="ARBA00004123"/>
    </source>
</evidence>
<gene>
    <name evidence="9" type="ORF">VNO78_33233</name>
</gene>
<keyword evidence="5" id="KW-0804">Transcription</keyword>
<dbReference type="SMART" id="SM00353">
    <property type="entry name" value="HLH"/>
    <property type="match status" value="1"/>
</dbReference>
<dbReference type="PANTHER" id="PTHR31945:SF129">
    <property type="entry name" value="TRANSCRIPTION FACTOR SCREAM2"/>
    <property type="match status" value="1"/>
</dbReference>
<dbReference type="PROSITE" id="PS50888">
    <property type="entry name" value="BHLH"/>
    <property type="match status" value="1"/>
</dbReference>
<evidence type="ECO:0000313" key="9">
    <source>
        <dbReference type="EMBL" id="KAK7380718.1"/>
    </source>
</evidence>
<keyword evidence="4" id="KW-0238">DNA-binding</keyword>
<sequence>MLQWTEPQSEAQNAVVMGDGALLPSFRPMLDGDWYSDQSHYELLQNGAFLPQQQQTGLESGYHCGLGSQSGFLAQVELSSNPEFAASQLGVALRWPLEAIAPSALYCRRAERWREVGKAAELVPPPVVEEEGGKMEENGLDGNDGDGNGGVEKRKKKGMPAKNLMAERRRRKKLNDRLYMLRSVVPKISKMDRASILGDAIEYLRELLMRITYLHHELELSPPGSSLQHSASFCPVTPTLPCRVKEELCPTSLPSPKNQSPKVEVSLREGRAVNIHMFCASRPGLLLSTMKALDNLGLDVQQAVISCFNGFALDVFRAEDELKGRCFGSNKMASNGLSSIFLSLCLIGLCTISMRLASLSHVSNAKKAWMSFQSKLKRYCWTQQVSMVRLFLKILLQKLRTNATARAAIAVVNSDSETSKSILIQLQLWFQSAT</sequence>
<dbReference type="InterPro" id="IPR051358">
    <property type="entry name" value="TF_AMS/ICE1/BHLH6-like"/>
</dbReference>